<accession>A0A7Z7CZU5</accession>
<proteinExistence type="predicted"/>
<dbReference type="AlphaFoldDB" id="A0A7Z7CZU5"/>
<comment type="caution">
    <text evidence="1">The sequence shown here is derived from an EMBL/GenBank/DDBJ whole genome shotgun (WGS) entry which is preliminary data.</text>
</comment>
<evidence type="ECO:0000313" key="1">
    <source>
        <dbReference type="EMBL" id="SFI77989.1"/>
    </source>
</evidence>
<dbReference type="InterPro" id="IPR009057">
    <property type="entry name" value="Homeodomain-like_sf"/>
</dbReference>
<evidence type="ECO:0000313" key="2">
    <source>
        <dbReference type="Proteomes" id="UP000198702"/>
    </source>
</evidence>
<dbReference type="Pfam" id="PF13384">
    <property type="entry name" value="HTH_23"/>
    <property type="match status" value="1"/>
</dbReference>
<dbReference type="SUPFAM" id="SSF46689">
    <property type="entry name" value="Homeodomain-like"/>
    <property type="match status" value="1"/>
</dbReference>
<sequence length="76" mass="8768">MGYHTRILLTEVFVSHPNAPLTPEGRRRLAVLVVDRRWPLRRAAERFQCSPATAKRWADRYRAGLPLTDCSSRPHS</sequence>
<reference evidence="1 2" key="1">
    <citation type="submission" date="2016-10" db="EMBL/GenBank/DDBJ databases">
        <authorList>
            <person name="Varghese N."/>
            <person name="Submissions S."/>
        </authorList>
    </citation>
    <scope>NUCLEOTIDE SEQUENCE [LARGE SCALE GENOMIC DNA]</scope>
    <source>
        <strain evidence="1 2">UNC380MFSha3.1</strain>
    </source>
</reference>
<gene>
    <name evidence="1" type="ORF">SAMN04487751_2954</name>
</gene>
<protein>
    <submittedName>
        <fullName evidence="1">Leucine-zipper of insertion element IS481</fullName>
    </submittedName>
</protein>
<organism evidence="1 2">
    <name type="scientific">Microbacterium saccharophilum</name>
    <dbReference type="NCBI Taxonomy" id="1213358"/>
    <lineage>
        <taxon>Bacteria</taxon>
        <taxon>Bacillati</taxon>
        <taxon>Actinomycetota</taxon>
        <taxon>Actinomycetes</taxon>
        <taxon>Micrococcales</taxon>
        <taxon>Microbacteriaceae</taxon>
        <taxon>Microbacterium</taxon>
    </lineage>
</organism>
<name>A0A7Z7CZU5_9MICO</name>
<dbReference type="Proteomes" id="UP000198702">
    <property type="component" value="Unassembled WGS sequence"/>
</dbReference>
<dbReference type="EMBL" id="FOQZ01000010">
    <property type="protein sequence ID" value="SFI77989.1"/>
    <property type="molecule type" value="Genomic_DNA"/>
</dbReference>
<feature type="non-terminal residue" evidence="1">
    <location>
        <position position="76"/>
    </location>
</feature>